<comment type="cofactor">
    <cofactor evidence="1 5">
        <name>heme</name>
        <dbReference type="ChEBI" id="CHEBI:30413"/>
    </cofactor>
</comment>
<evidence type="ECO:0000256" key="6">
    <source>
        <dbReference type="RuleBase" id="RU000461"/>
    </source>
</evidence>
<dbReference type="GO" id="GO:0020037">
    <property type="term" value="F:heme binding"/>
    <property type="evidence" value="ECO:0007669"/>
    <property type="project" value="InterPro"/>
</dbReference>
<dbReference type="GO" id="GO:0016705">
    <property type="term" value="F:oxidoreductase activity, acting on paired donors, with incorporation or reduction of molecular oxygen"/>
    <property type="evidence" value="ECO:0007669"/>
    <property type="project" value="InterPro"/>
</dbReference>
<accession>R7YP32</accession>
<dbReference type="OMA" id="YRRCVNN"/>
<evidence type="ECO:0000256" key="5">
    <source>
        <dbReference type="PIRSR" id="PIRSR602401-1"/>
    </source>
</evidence>
<dbReference type="STRING" id="1168221.R7YP32"/>
<reference evidence="9" key="1">
    <citation type="submission" date="2012-06" db="EMBL/GenBank/DDBJ databases">
        <title>The genome sequence of Coniosporium apollinis CBS 100218.</title>
        <authorList>
            <consortium name="The Broad Institute Genome Sequencing Platform"/>
            <person name="Cuomo C."/>
            <person name="Gorbushina A."/>
            <person name="Noack S."/>
            <person name="Walker B."/>
            <person name="Young S.K."/>
            <person name="Zeng Q."/>
            <person name="Gargeya S."/>
            <person name="Fitzgerald M."/>
            <person name="Haas B."/>
            <person name="Abouelleil A."/>
            <person name="Alvarado L."/>
            <person name="Arachchi H.M."/>
            <person name="Berlin A.M."/>
            <person name="Chapman S.B."/>
            <person name="Goldberg J."/>
            <person name="Griggs A."/>
            <person name="Gujja S."/>
            <person name="Hansen M."/>
            <person name="Howarth C."/>
            <person name="Imamovic A."/>
            <person name="Larimer J."/>
            <person name="McCowan C."/>
            <person name="Montmayeur A."/>
            <person name="Murphy C."/>
            <person name="Neiman D."/>
            <person name="Pearson M."/>
            <person name="Priest M."/>
            <person name="Roberts A."/>
            <person name="Saif S."/>
            <person name="Shea T."/>
            <person name="Sisk P."/>
            <person name="Sykes S."/>
            <person name="Wortman J."/>
            <person name="Nusbaum C."/>
            <person name="Birren B."/>
        </authorList>
    </citation>
    <scope>NUCLEOTIDE SEQUENCE [LARGE SCALE GENOMIC DNA]</scope>
    <source>
        <strain evidence="9">CBS 100218</strain>
    </source>
</reference>
<dbReference type="OrthoDB" id="3934656at2759"/>
<dbReference type="eggNOG" id="KOG0158">
    <property type="taxonomic scope" value="Eukaryota"/>
</dbReference>
<gene>
    <name evidence="8" type="ORF">W97_02663</name>
</gene>
<feature type="transmembrane region" description="Helical" evidence="7">
    <location>
        <begin position="7"/>
        <end position="28"/>
    </location>
</feature>
<proteinExistence type="inferred from homology"/>
<sequence length="527" mass="59985">MGLLQEILPFIIAYWPLVLFSAVTAYLLSNKYNKGLNKYPGHWLAAYTDWWRFFDALGRKTEYTHIRLHRKYGDIVRLGPNVLSFADPRAIKIIYGLNKGMTKSDFYPVQQAVSNGQRLPSLFSTTDEDYHAKYRRCVNSAFAMSSLVSYEPLVDSTTNFFLERTQQLFADTGRSCNFNQWLQFFAFDVIGELTWSKRLGFVEKNEDVDGIVGFLGRFLSYAGPIGQFPLLDLLLEKNPLRLQLQKWGISQTVFPVTAFAQSRSQERSAEMAKIASDGLTAQDPNRGIDLLTKFTQAQHAHPSFMTSKQVLTSCVSMVFAGSETTAISLSTVFYYLLKHPRCYAKLMAELDGAVRDGVIVDRANGAVSWAESQKLPYLDAVVQESFRIHPAAGLILERVVPKQGIDILGERIPGGTIVGCNAWVLHRRPEVFGEDVDVFRPERWLEASPERVKEMRATMFQFGAGARTCIGKNISLLEIYKLVPSFLRRFEIQLEDPAKEWETHNAWFVRQLNFNTKFRARRVNMSV</sequence>
<dbReference type="InterPro" id="IPR017972">
    <property type="entry name" value="Cyt_P450_CS"/>
</dbReference>
<evidence type="ECO:0000313" key="8">
    <source>
        <dbReference type="EMBL" id="EON63436.1"/>
    </source>
</evidence>
<dbReference type="PANTHER" id="PTHR24305">
    <property type="entry name" value="CYTOCHROME P450"/>
    <property type="match status" value="1"/>
</dbReference>
<evidence type="ECO:0000256" key="7">
    <source>
        <dbReference type="SAM" id="Phobius"/>
    </source>
</evidence>
<keyword evidence="7" id="KW-0812">Transmembrane</keyword>
<keyword evidence="7" id="KW-1133">Transmembrane helix</keyword>
<keyword evidence="4 5" id="KW-0408">Iron</keyword>
<dbReference type="InterPro" id="IPR036396">
    <property type="entry name" value="Cyt_P450_sf"/>
</dbReference>
<protein>
    <recommendedName>
        <fullName evidence="10">Cytochrome P450 oxidoreductase</fullName>
    </recommendedName>
</protein>
<evidence type="ECO:0008006" key="10">
    <source>
        <dbReference type="Google" id="ProtNLM"/>
    </source>
</evidence>
<organism evidence="8 9">
    <name type="scientific">Coniosporium apollinis (strain CBS 100218)</name>
    <name type="common">Rock-inhabiting black yeast</name>
    <dbReference type="NCBI Taxonomy" id="1168221"/>
    <lineage>
        <taxon>Eukaryota</taxon>
        <taxon>Fungi</taxon>
        <taxon>Dikarya</taxon>
        <taxon>Ascomycota</taxon>
        <taxon>Pezizomycotina</taxon>
        <taxon>Dothideomycetes</taxon>
        <taxon>Dothideomycetes incertae sedis</taxon>
        <taxon>Coniosporium</taxon>
    </lineage>
</organism>
<dbReference type="CDD" id="cd11060">
    <property type="entry name" value="CYP57A1-like"/>
    <property type="match status" value="1"/>
</dbReference>
<dbReference type="EMBL" id="JH767563">
    <property type="protein sequence ID" value="EON63436.1"/>
    <property type="molecule type" value="Genomic_DNA"/>
</dbReference>
<evidence type="ECO:0000313" key="9">
    <source>
        <dbReference type="Proteomes" id="UP000016924"/>
    </source>
</evidence>
<dbReference type="Proteomes" id="UP000016924">
    <property type="component" value="Unassembled WGS sequence"/>
</dbReference>
<dbReference type="InterPro" id="IPR050121">
    <property type="entry name" value="Cytochrome_P450_monoxygenase"/>
</dbReference>
<dbReference type="GO" id="GO:0005506">
    <property type="term" value="F:iron ion binding"/>
    <property type="evidence" value="ECO:0007669"/>
    <property type="project" value="InterPro"/>
</dbReference>
<dbReference type="PROSITE" id="PS00086">
    <property type="entry name" value="CYTOCHROME_P450"/>
    <property type="match status" value="1"/>
</dbReference>
<keyword evidence="6" id="KW-0560">Oxidoreductase</keyword>
<comment type="similarity">
    <text evidence="2 6">Belongs to the cytochrome P450 family.</text>
</comment>
<evidence type="ECO:0000256" key="1">
    <source>
        <dbReference type="ARBA" id="ARBA00001971"/>
    </source>
</evidence>
<evidence type="ECO:0000256" key="4">
    <source>
        <dbReference type="ARBA" id="ARBA00023004"/>
    </source>
</evidence>
<dbReference type="Pfam" id="PF00067">
    <property type="entry name" value="p450"/>
    <property type="match status" value="1"/>
</dbReference>
<dbReference type="PRINTS" id="PR00385">
    <property type="entry name" value="P450"/>
</dbReference>
<evidence type="ECO:0000256" key="2">
    <source>
        <dbReference type="ARBA" id="ARBA00010617"/>
    </source>
</evidence>
<feature type="binding site" description="axial binding residue" evidence="5">
    <location>
        <position position="469"/>
    </location>
    <ligand>
        <name>heme</name>
        <dbReference type="ChEBI" id="CHEBI:30413"/>
    </ligand>
    <ligandPart>
        <name>Fe</name>
        <dbReference type="ChEBI" id="CHEBI:18248"/>
    </ligandPart>
</feature>
<dbReference type="HOGENOM" id="CLU_001570_14_0_1"/>
<dbReference type="FunFam" id="1.10.630.10:FF:000050">
    <property type="entry name" value="Cytochrome P450 monooxygenase"/>
    <property type="match status" value="1"/>
</dbReference>
<name>R7YP32_CONA1</name>
<dbReference type="InterPro" id="IPR001128">
    <property type="entry name" value="Cyt_P450"/>
</dbReference>
<keyword evidence="3 5" id="KW-0479">Metal-binding</keyword>
<keyword evidence="7" id="KW-0472">Membrane</keyword>
<dbReference type="RefSeq" id="XP_007778753.1">
    <property type="nucleotide sequence ID" value="XM_007780563.1"/>
</dbReference>
<keyword evidence="9" id="KW-1185">Reference proteome</keyword>
<dbReference type="InterPro" id="IPR002401">
    <property type="entry name" value="Cyt_P450_E_grp-I"/>
</dbReference>
<dbReference type="SUPFAM" id="SSF48264">
    <property type="entry name" value="Cytochrome P450"/>
    <property type="match status" value="1"/>
</dbReference>
<dbReference type="PRINTS" id="PR00463">
    <property type="entry name" value="EP450I"/>
</dbReference>
<dbReference type="PANTHER" id="PTHR24305:SF232">
    <property type="entry name" value="P450, PUTATIVE (EUROFUNG)-RELATED"/>
    <property type="match status" value="1"/>
</dbReference>
<keyword evidence="5 6" id="KW-0349">Heme</keyword>
<dbReference type="AlphaFoldDB" id="R7YP32"/>
<dbReference type="GO" id="GO:0004497">
    <property type="term" value="F:monooxygenase activity"/>
    <property type="evidence" value="ECO:0007669"/>
    <property type="project" value="UniProtKB-KW"/>
</dbReference>
<keyword evidence="6" id="KW-0503">Monooxygenase</keyword>
<dbReference type="Gene3D" id="1.10.630.10">
    <property type="entry name" value="Cytochrome P450"/>
    <property type="match status" value="1"/>
</dbReference>
<evidence type="ECO:0000256" key="3">
    <source>
        <dbReference type="ARBA" id="ARBA00022723"/>
    </source>
</evidence>
<dbReference type="GeneID" id="19899974"/>